<accession>A0A6M0LJM7</accession>
<feature type="transmembrane region" description="Helical" evidence="1">
    <location>
        <begin position="71"/>
        <end position="94"/>
    </location>
</feature>
<name>A0A6M0LJM7_PSEXY</name>
<proteinExistence type="predicted"/>
<keyword evidence="1" id="KW-1133">Transmembrane helix</keyword>
<evidence type="ECO:0000313" key="3">
    <source>
        <dbReference type="EMBL" id="NEX02778.1"/>
    </source>
</evidence>
<reference evidence="3 4" key="1">
    <citation type="submission" date="2019-09" db="EMBL/GenBank/DDBJ databases">
        <authorList>
            <person name="Pidcock S.E."/>
            <person name="Huws S.A."/>
        </authorList>
    </citation>
    <scope>NUCLEOTIDE SEQUENCE [LARGE SCALE GENOMIC DNA]</scope>
    <source>
        <strain evidence="3 4">MZ8</strain>
    </source>
</reference>
<dbReference type="RefSeq" id="WP_090489217.1">
    <property type="nucleotide sequence ID" value="NZ_VTVE01000005.1"/>
</dbReference>
<evidence type="ECO:0000256" key="1">
    <source>
        <dbReference type="SAM" id="Phobius"/>
    </source>
</evidence>
<reference evidence="3 4" key="2">
    <citation type="submission" date="2020-03" db="EMBL/GenBank/DDBJ databases">
        <title>Investigating the evolutionary divergence of the Butyrivibrio group.</title>
        <authorList>
            <person name="Skvortsov T."/>
            <person name="Santos F.G."/>
            <person name="Ting K.S."/>
            <person name="Creevey C.J."/>
        </authorList>
    </citation>
    <scope>NUCLEOTIDE SEQUENCE [LARGE SCALE GENOMIC DNA]</scope>
    <source>
        <strain evidence="3 4">MZ8</strain>
    </source>
</reference>
<sequence>MTKFECDLVTDLLPRYIDKKTSEESNRFIEEHINDCQDCKELYEAMIADVAVDAKQSPIKRRFRLNGIMKMALIVLGYFVVIIIALFIFSYILLNGVI</sequence>
<evidence type="ECO:0000313" key="4">
    <source>
        <dbReference type="Proteomes" id="UP000473091"/>
    </source>
</evidence>
<gene>
    <name evidence="3" type="ORF">F0Q01_12895</name>
</gene>
<keyword evidence="1" id="KW-0472">Membrane</keyword>
<dbReference type="Proteomes" id="UP000473091">
    <property type="component" value="Unassembled WGS sequence"/>
</dbReference>
<organism evidence="3 4">
    <name type="scientific">Pseudobutyrivibrio xylanivorans</name>
    <dbReference type="NCBI Taxonomy" id="185007"/>
    <lineage>
        <taxon>Bacteria</taxon>
        <taxon>Bacillati</taxon>
        <taxon>Bacillota</taxon>
        <taxon>Clostridia</taxon>
        <taxon>Lachnospirales</taxon>
        <taxon>Lachnospiraceae</taxon>
        <taxon>Pseudobutyrivibrio</taxon>
    </lineage>
</organism>
<dbReference type="InterPro" id="IPR027383">
    <property type="entry name" value="Znf_put"/>
</dbReference>
<feature type="domain" description="Putative zinc-finger" evidence="2">
    <location>
        <begin position="6"/>
        <end position="39"/>
    </location>
</feature>
<comment type="caution">
    <text evidence="3">The sequence shown here is derived from an EMBL/GenBank/DDBJ whole genome shotgun (WGS) entry which is preliminary data.</text>
</comment>
<dbReference type="Pfam" id="PF13490">
    <property type="entry name" value="zf-HC2"/>
    <property type="match status" value="1"/>
</dbReference>
<keyword evidence="1" id="KW-0812">Transmembrane</keyword>
<dbReference type="AlphaFoldDB" id="A0A6M0LJM7"/>
<evidence type="ECO:0000259" key="2">
    <source>
        <dbReference type="Pfam" id="PF13490"/>
    </source>
</evidence>
<protein>
    <recommendedName>
        <fullName evidence="2">Putative zinc-finger domain-containing protein</fullName>
    </recommendedName>
</protein>
<dbReference type="EMBL" id="VTVE01000005">
    <property type="protein sequence ID" value="NEX02778.1"/>
    <property type="molecule type" value="Genomic_DNA"/>
</dbReference>